<evidence type="ECO:0000313" key="2">
    <source>
        <dbReference type="Proteomes" id="UP000282656"/>
    </source>
</evidence>
<protein>
    <submittedName>
        <fullName evidence="1">Uncharacterized protein</fullName>
    </submittedName>
</protein>
<gene>
    <name evidence="1" type="ORF">D7X96_31340</name>
</gene>
<accession>A0A3A8Q095</accession>
<dbReference type="AlphaFoldDB" id="A0A3A8Q095"/>
<evidence type="ECO:0000313" key="1">
    <source>
        <dbReference type="EMBL" id="RKH61568.1"/>
    </source>
</evidence>
<proteinExistence type="predicted"/>
<comment type="caution">
    <text evidence="1">The sequence shown here is derived from an EMBL/GenBank/DDBJ whole genome shotgun (WGS) entry which is preliminary data.</text>
</comment>
<sequence length="63" mass="7115">MPKSDEEFLARFPPGSPEEQYYATLLRIVRSISFPMTEAAGFALLRLLDVDWMVNSPKPNSSP</sequence>
<organism evidence="1 2">
    <name type="scientific">Corallococcus interemptor</name>
    <dbReference type="NCBI Taxonomy" id="2316720"/>
    <lineage>
        <taxon>Bacteria</taxon>
        <taxon>Pseudomonadati</taxon>
        <taxon>Myxococcota</taxon>
        <taxon>Myxococcia</taxon>
        <taxon>Myxococcales</taxon>
        <taxon>Cystobacterineae</taxon>
        <taxon>Myxococcaceae</taxon>
        <taxon>Corallococcus</taxon>
    </lineage>
</organism>
<keyword evidence="2" id="KW-1185">Reference proteome</keyword>
<dbReference type="EMBL" id="RAWM01000126">
    <property type="protein sequence ID" value="RKH61568.1"/>
    <property type="molecule type" value="Genomic_DNA"/>
</dbReference>
<dbReference type="Proteomes" id="UP000282656">
    <property type="component" value="Unassembled WGS sequence"/>
</dbReference>
<reference evidence="2" key="1">
    <citation type="submission" date="2018-09" db="EMBL/GenBank/DDBJ databases">
        <authorList>
            <person name="Livingstone P.G."/>
            <person name="Whitworth D.E."/>
        </authorList>
    </citation>
    <scope>NUCLEOTIDE SEQUENCE [LARGE SCALE GENOMIC DNA]</scope>
    <source>
        <strain evidence="2">AB047A</strain>
    </source>
</reference>
<name>A0A3A8Q095_9BACT</name>
<dbReference type="RefSeq" id="WP_121771413.1">
    <property type="nucleotide sequence ID" value="NZ_RAWM01000126.1"/>
</dbReference>